<sequence length="462" mass="51605">MLIIPLPFSFVLNLLLILLLRPTLQLQSLSDSANSLVFVTLSSDGNEANINLLVKQLEDGEDLLLSVPSSGQSLKMPLFYNVSARPSNNGSAAAPSPSSNDTQNVHLSVYTARVNLKEQKSNGSIEYALNAGGGGRNELRKALKWLKAEKVGDESPLRVCVFGDYRADVMYTRELNLSNYVVSSGCDLNLFVGKISWEQRNCPNCSAVWPNSSPSLLREDVGLSFSPFSMLHDHARSGQASIFASVPSIFGAIGHNLNETTFFDCIEVKGVAFIQTTVEVSTVARLGGNHQTEQFKYVERYFRETMLNELECKLQELHRRLQRPWIIVYLTHPSLIDEKRTDVLSLKDNDRFFEILNRYKIDLLLSCGVEGMAKILAERRQNNPKEQLPPYLNTTMATCLNARGCQYLVLEVKSNELNYWHKNGEGVPLKEGTFQKSTKSADACISDEILSINGRNVTKSRK</sequence>
<protein>
    <submittedName>
        <fullName evidence="3">Uncharacterized protein</fullName>
    </submittedName>
</protein>
<keyword evidence="1" id="KW-0732">Signal</keyword>
<keyword evidence="2" id="KW-1185">Reference proteome</keyword>
<accession>A0A914HDM3</accession>
<evidence type="ECO:0000313" key="2">
    <source>
        <dbReference type="Proteomes" id="UP000887572"/>
    </source>
</evidence>
<proteinExistence type="predicted"/>
<name>A0A914HDM3_GLORO</name>
<dbReference type="Proteomes" id="UP000887572">
    <property type="component" value="Unplaced"/>
</dbReference>
<evidence type="ECO:0000313" key="3">
    <source>
        <dbReference type="WBParaSite" id="Gr19_v10_g16052.t1"/>
    </source>
</evidence>
<evidence type="ECO:0000256" key="1">
    <source>
        <dbReference type="SAM" id="SignalP"/>
    </source>
</evidence>
<dbReference type="WBParaSite" id="Gr19_v10_g16052.t1">
    <property type="protein sequence ID" value="Gr19_v10_g16052.t1"/>
    <property type="gene ID" value="Gr19_v10_g16052"/>
</dbReference>
<feature type="signal peptide" evidence="1">
    <location>
        <begin position="1"/>
        <end position="25"/>
    </location>
</feature>
<reference evidence="3" key="1">
    <citation type="submission" date="2022-11" db="UniProtKB">
        <authorList>
            <consortium name="WormBaseParasite"/>
        </authorList>
    </citation>
    <scope>IDENTIFICATION</scope>
</reference>
<dbReference type="AlphaFoldDB" id="A0A914HDM3"/>
<feature type="chain" id="PRO_5036837905" evidence="1">
    <location>
        <begin position="26"/>
        <end position="462"/>
    </location>
</feature>
<organism evidence="2 3">
    <name type="scientific">Globodera rostochiensis</name>
    <name type="common">Golden nematode worm</name>
    <name type="synonym">Heterodera rostochiensis</name>
    <dbReference type="NCBI Taxonomy" id="31243"/>
    <lineage>
        <taxon>Eukaryota</taxon>
        <taxon>Metazoa</taxon>
        <taxon>Ecdysozoa</taxon>
        <taxon>Nematoda</taxon>
        <taxon>Chromadorea</taxon>
        <taxon>Rhabditida</taxon>
        <taxon>Tylenchina</taxon>
        <taxon>Tylenchomorpha</taxon>
        <taxon>Tylenchoidea</taxon>
        <taxon>Heteroderidae</taxon>
        <taxon>Heteroderinae</taxon>
        <taxon>Globodera</taxon>
    </lineage>
</organism>